<dbReference type="EMBL" id="BLLK01000023">
    <property type="protein sequence ID" value="GFH47508.1"/>
    <property type="molecule type" value="Genomic_DNA"/>
</dbReference>
<feature type="transmembrane region" description="Helical" evidence="9">
    <location>
        <begin position="439"/>
        <end position="458"/>
    </location>
</feature>
<keyword evidence="5 9" id="KW-0106">Calcium</keyword>
<sequence>MQNSPSKESLVYHDSHEQMSDSETDPFHHYGSTNVRSPGNSNDNLFSSTNTANSNYFTATSSSPTPYMGIGVGNRKDLRRRKKIDRIGSVRTIEESIRSADGQKPFFVALYDMLRDSYINILLLAMPVAYWSQRQGWSPSSVFLWNFTAMVPLAALLGAFTEEVAAHTNQTIGGLINATFGNAVEVVVAIQALLAGEIRVVQASMIGSIFSNLLLVLGCCFFFGGLKYKEQHFQSITATANMGMLCLSSIALVLPTPFANYYDLEDEDALGISRTAAIFLISMYIQLLIFQLKTHVDLFEDDEEEETEMSFFSACFGLVGVTTIIAKLSDYLVESIDGFCVQSGLSRTFVGLIILPIVGNAVEHATAVTVAMKDKMDLAMGVAVGSSVQISLFVAPLTVIIGWMVDKPMSFNFPHFEIILFTLSVIVVSIVVANSKSNWLEGSMLITTYLMIAVGFYYEKIQDSKPAEV</sequence>
<comment type="caution">
    <text evidence="12">The sequence shown here is derived from an EMBL/GenBank/DDBJ whole genome shotgun (WGS) entry which is preliminary data.</text>
</comment>
<dbReference type="PANTHER" id="PTHR31503">
    <property type="entry name" value="VACUOLAR CALCIUM ION TRANSPORTER"/>
    <property type="match status" value="1"/>
</dbReference>
<evidence type="ECO:0000256" key="8">
    <source>
        <dbReference type="ARBA" id="ARBA00023136"/>
    </source>
</evidence>
<evidence type="ECO:0000256" key="10">
    <source>
        <dbReference type="SAM" id="MobiDB-lite"/>
    </source>
</evidence>
<dbReference type="InterPro" id="IPR004798">
    <property type="entry name" value="CAX-like"/>
</dbReference>
<feature type="transmembrane region" description="Helical" evidence="9">
    <location>
        <begin position="378"/>
        <end position="405"/>
    </location>
</feature>
<comment type="subcellular location">
    <subcellularLocation>
        <location evidence="1">Endomembrane system</location>
        <topology evidence="1">Multi-pass membrane protein</topology>
    </subcellularLocation>
</comment>
<accession>A0AAD3H2B7</accession>
<dbReference type="InterPro" id="IPR004713">
    <property type="entry name" value="CaH_exchang"/>
</dbReference>
<dbReference type="GO" id="GO:0005774">
    <property type="term" value="C:vacuolar membrane"/>
    <property type="evidence" value="ECO:0007669"/>
    <property type="project" value="UniProtKB-ARBA"/>
</dbReference>
<evidence type="ECO:0000259" key="11">
    <source>
        <dbReference type="Pfam" id="PF01699"/>
    </source>
</evidence>
<dbReference type="Pfam" id="PF01699">
    <property type="entry name" value="Na_Ca_ex"/>
    <property type="match status" value="2"/>
</dbReference>
<dbReference type="InterPro" id="IPR044880">
    <property type="entry name" value="NCX_ion-bd_dom_sf"/>
</dbReference>
<evidence type="ECO:0000256" key="4">
    <source>
        <dbReference type="ARBA" id="ARBA00022692"/>
    </source>
</evidence>
<feature type="region of interest" description="Disordered" evidence="10">
    <location>
        <begin position="1"/>
        <end position="47"/>
    </location>
</feature>
<feature type="transmembrane region" description="Helical" evidence="9">
    <location>
        <begin position="311"/>
        <end position="329"/>
    </location>
</feature>
<dbReference type="Proteomes" id="UP001054902">
    <property type="component" value="Unassembled WGS sequence"/>
</dbReference>
<keyword evidence="4 9" id="KW-0812">Transmembrane</keyword>
<evidence type="ECO:0000256" key="3">
    <source>
        <dbReference type="ARBA" id="ARBA00022568"/>
    </source>
</evidence>
<feature type="compositionally biased region" description="Polar residues" evidence="10">
    <location>
        <begin position="31"/>
        <end position="47"/>
    </location>
</feature>
<dbReference type="Gene3D" id="1.20.1420.30">
    <property type="entry name" value="NCX, central ion-binding region"/>
    <property type="match status" value="1"/>
</dbReference>
<evidence type="ECO:0000256" key="9">
    <source>
        <dbReference type="RuleBase" id="RU365028"/>
    </source>
</evidence>
<keyword evidence="9" id="KW-0050">Antiport</keyword>
<gene>
    <name evidence="12" type="ORF">CTEN210_03983</name>
</gene>
<organism evidence="12 13">
    <name type="scientific">Chaetoceros tenuissimus</name>
    <dbReference type="NCBI Taxonomy" id="426638"/>
    <lineage>
        <taxon>Eukaryota</taxon>
        <taxon>Sar</taxon>
        <taxon>Stramenopiles</taxon>
        <taxon>Ochrophyta</taxon>
        <taxon>Bacillariophyta</taxon>
        <taxon>Coscinodiscophyceae</taxon>
        <taxon>Chaetocerotophycidae</taxon>
        <taxon>Chaetocerotales</taxon>
        <taxon>Chaetocerotaceae</taxon>
        <taxon>Chaetoceros</taxon>
    </lineage>
</organism>
<keyword evidence="7 9" id="KW-0406">Ion transport</keyword>
<keyword evidence="2 9" id="KW-0813">Transport</keyword>
<feature type="transmembrane region" description="Helical" evidence="9">
    <location>
        <begin position="271"/>
        <end position="290"/>
    </location>
</feature>
<dbReference type="NCBIfam" id="TIGR00378">
    <property type="entry name" value="cax"/>
    <property type="match status" value="1"/>
</dbReference>
<feature type="transmembrane region" description="Helical" evidence="9">
    <location>
        <begin position="349"/>
        <end position="371"/>
    </location>
</feature>
<feature type="transmembrane region" description="Helical" evidence="9">
    <location>
        <begin position="172"/>
        <end position="194"/>
    </location>
</feature>
<dbReference type="InterPro" id="IPR004837">
    <property type="entry name" value="NaCa_Exmemb"/>
</dbReference>
<feature type="transmembrane region" description="Helical" evidence="9">
    <location>
        <begin position="143"/>
        <end position="160"/>
    </location>
</feature>
<keyword evidence="8 9" id="KW-0472">Membrane</keyword>
<feature type="transmembrane region" description="Helical" evidence="9">
    <location>
        <begin position="113"/>
        <end position="131"/>
    </location>
</feature>
<comment type="similarity">
    <text evidence="9">Belongs to the Ca(2+):cation antiporter (CaCA) (TC 2.A.19) family.</text>
</comment>
<name>A0AAD3H2B7_9STRA</name>
<feature type="compositionally biased region" description="Basic and acidic residues" evidence="10">
    <location>
        <begin position="10"/>
        <end position="19"/>
    </location>
</feature>
<reference evidence="12 13" key="1">
    <citation type="journal article" date="2021" name="Sci. Rep.">
        <title>The genome of the diatom Chaetoceros tenuissimus carries an ancient integrated fragment of an extant virus.</title>
        <authorList>
            <person name="Hongo Y."/>
            <person name="Kimura K."/>
            <person name="Takaki Y."/>
            <person name="Yoshida Y."/>
            <person name="Baba S."/>
            <person name="Kobayashi G."/>
            <person name="Nagasaki K."/>
            <person name="Hano T."/>
            <person name="Tomaru Y."/>
        </authorList>
    </citation>
    <scope>NUCLEOTIDE SEQUENCE [LARGE SCALE GENOMIC DNA]</scope>
    <source>
        <strain evidence="12 13">NIES-3715</strain>
    </source>
</reference>
<keyword evidence="3 9" id="KW-0109">Calcium transport</keyword>
<evidence type="ECO:0000313" key="12">
    <source>
        <dbReference type="EMBL" id="GFH47508.1"/>
    </source>
</evidence>
<evidence type="ECO:0000256" key="7">
    <source>
        <dbReference type="ARBA" id="ARBA00023065"/>
    </source>
</evidence>
<dbReference type="GO" id="GO:0006874">
    <property type="term" value="P:intracellular calcium ion homeostasis"/>
    <property type="evidence" value="ECO:0007669"/>
    <property type="project" value="TreeGrafter"/>
</dbReference>
<feature type="transmembrane region" description="Helical" evidence="9">
    <location>
        <begin position="206"/>
        <end position="226"/>
    </location>
</feature>
<dbReference type="PANTHER" id="PTHR31503:SF22">
    <property type="entry name" value="VACUOLAR CALCIUM ION TRANSPORTER"/>
    <property type="match status" value="1"/>
</dbReference>
<feature type="domain" description="Sodium/calcium exchanger membrane region" evidence="11">
    <location>
        <begin position="142"/>
        <end position="292"/>
    </location>
</feature>
<feature type="transmembrane region" description="Helical" evidence="9">
    <location>
        <begin position="411"/>
        <end position="432"/>
    </location>
</feature>
<feature type="domain" description="Sodium/calcium exchanger membrane region" evidence="11">
    <location>
        <begin position="316"/>
        <end position="457"/>
    </location>
</feature>
<proteinExistence type="inferred from homology"/>
<evidence type="ECO:0000256" key="6">
    <source>
        <dbReference type="ARBA" id="ARBA00022989"/>
    </source>
</evidence>
<dbReference type="AlphaFoldDB" id="A0AAD3H2B7"/>
<keyword evidence="13" id="KW-1185">Reference proteome</keyword>
<evidence type="ECO:0000256" key="2">
    <source>
        <dbReference type="ARBA" id="ARBA00022448"/>
    </source>
</evidence>
<keyword evidence="6 9" id="KW-1133">Transmembrane helix</keyword>
<feature type="transmembrane region" description="Helical" evidence="9">
    <location>
        <begin position="238"/>
        <end position="259"/>
    </location>
</feature>
<evidence type="ECO:0000313" key="13">
    <source>
        <dbReference type="Proteomes" id="UP001054902"/>
    </source>
</evidence>
<protein>
    <recommendedName>
        <fullName evidence="11">Sodium/calcium exchanger membrane region domain-containing protein</fullName>
    </recommendedName>
</protein>
<evidence type="ECO:0000256" key="5">
    <source>
        <dbReference type="ARBA" id="ARBA00022837"/>
    </source>
</evidence>
<dbReference type="GO" id="GO:0012505">
    <property type="term" value="C:endomembrane system"/>
    <property type="evidence" value="ECO:0007669"/>
    <property type="project" value="UniProtKB-SubCell"/>
</dbReference>
<evidence type="ECO:0000256" key="1">
    <source>
        <dbReference type="ARBA" id="ARBA00004127"/>
    </source>
</evidence>
<dbReference type="NCBIfam" id="TIGR00846">
    <property type="entry name" value="caca2"/>
    <property type="match status" value="1"/>
</dbReference>
<dbReference type="GO" id="GO:0015369">
    <property type="term" value="F:calcium:proton antiporter activity"/>
    <property type="evidence" value="ECO:0007669"/>
    <property type="project" value="UniProtKB-UniRule"/>
</dbReference>